<protein>
    <recommendedName>
        <fullName evidence="2">PH domain-containing protein</fullName>
    </recommendedName>
</protein>
<dbReference type="PANTHER" id="PTHR38700">
    <property type="entry name" value="YALI0E22418P"/>
    <property type="match status" value="1"/>
</dbReference>
<evidence type="ECO:0000313" key="4">
    <source>
        <dbReference type="Proteomes" id="UP000309038"/>
    </source>
</evidence>
<evidence type="ECO:0000259" key="2">
    <source>
        <dbReference type="PROSITE" id="PS50003"/>
    </source>
</evidence>
<proteinExistence type="predicted"/>
<dbReference type="SUPFAM" id="SSF50729">
    <property type="entry name" value="PH domain-like"/>
    <property type="match status" value="1"/>
</dbReference>
<dbReference type="CDD" id="cd00821">
    <property type="entry name" value="PH"/>
    <property type="match status" value="1"/>
</dbReference>
<sequence length="401" mass="44052">MPSKASGPFSAGELTTKLLGVATAVPPLPSSRAVSSGHTSQELPSNQTPSSPKHGSFDLRHGHSTAGAENEIAPPVPVNSGARLGRSATSAGRRRPDEHNPPPPPPAEMERPPLPPLPLTEMKPVTMWQQRMFISNLQRFCQVELTQSSTARDVLEILQNQGALDNGAATGWMVWEVCQDFGMERPIRSFEVLTEVCNSWIADKTVNVLMAKKTLLAPKLSRAAIPSSSPLCSGFVQHEYKRGKWQKRWMELREHSIWLSKREGGKDQVNLCSLNNFDAYVVTRVSKAPKGFVFAVKSTDNISYFESTADYIHMFTCSEKEGENWLEKILLARSYVLHQERNVLSTNTAIAGAGAGLSRAGTRKHPRPSQPLVNFGQQIIPEPSPMAPVFEPGSLLAKRTL</sequence>
<feature type="region of interest" description="Disordered" evidence="1">
    <location>
        <begin position="27"/>
        <end position="120"/>
    </location>
</feature>
<accession>A0A4S4KNR5</accession>
<dbReference type="SMART" id="SM00233">
    <property type="entry name" value="PH"/>
    <property type="match status" value="1"/>
</dbReference>
<dbReference type="InterPro" id="IPR001849">
    <property type="entry name" value="PH_domain"/>
</dbReference>
<comment type="caution">
    <text evidence="3">The sequence shown here is derived from an EMBL/GenBank/DDBJ whole genome shotgun (WGS) entry which is preliminary data.</text>
</comment>
<dbReference type="Gene3D" id="3.10.20.90">
    <property type="entry name" value="Phosphatidylinositol 3-kinase Catalytic Subunit, Chain A, domain 1"/>
    <property type="match status" value="1"/>
</dbReference>
<dbReference type="PANTHER" id="PTHR38700:SF1">
    <property type="entry name" value="PH DOMAIN-CONTAINING PROTEIN"/>
    <property type="match status" value="1"/>
</dbReference>
<organism evidence="3 4">
    <name type="scientific">Hermanssonia centrifuga</name>
    <dbReference type="NCBI Taxonomy" id="98765"/>
    <lineage>
        <taxon>Eukaryota</taxon>
        <taxon>Fungi</taxon>
        <taxon>Dikarya</taxon>
        <taxon>Basidiomycota</taxon>
        <taxon>Agaricomycotina</taxon>
        <taxon>Agaricomycetes</taxon>
        <taxon>Polyporales</taxon>
        <taxon>Meruliaceae</taxon>
        <taxon>Hermanssonia</taxon>
    </lineage>
</organism>
<dbReference type="InterPro" id="IPR011993">
    <property type="entry name" value="PH-like_dom_sf"/>
</dbReference>
<dbReference type="AlphaFoldDB" id="A0A4S4KNR5"/>
<name>A0A4S4KNR5_9APHY</name>
<dbReference type="Gene3D" id="2.30.29.30">
    <property type="entry name" value="Pleckstrin-homology domain (PH domain)/Phosphotyrosine-binding domain (PTB)"/>
    <property type="match status" value="1"/>
</dbReference>
<keyword evidence="4" id="KW-1185">Reference proteome</keyword>
<reference evidence="3 4" key="1">
    <citation type="submission" date="2019-02" db="EMBL/GenBank/DDBJ databases">
        <title>Genome sequencing of the rare red list fungi Phlebia centrifuga.</title>
        <authorList>
            <person name="Buettner E."/>
            <person name="Kellner H."/>
        </authorList>
    </citation>
    <scope>NUCLEOTIDE SEQUENCE [LARGE SCALE GENOMIC DNA]</scope>
    <source>
        <strain evidence="3 4">DSM 108282</strain>
    </source>
</reference>
<dbReference type="EMBL" id="SGPJ01000057">
    <property type="protein sequence ID" value="THH00196.1"/>
    <property type="molecule type" value="Genomic_DNA"/>
</dbReference>
<gene>
    <name evidence="3" type="ORF">EW026_g2298</name>
</gene>
<evidence type="ECO:0000313" key="3">
    <source>
        <dbReference type="EMBL" id="THH00196.1"/>
    </source>
</evidence>
<feature type="compositionally biased region" description="Polar residues" evidence="1">
    <location>
        <begin position="32"/>
        <end position="53"/>
    </location>
</feature>
<dbReference type="InterPro" id="IPR029071">
    <property type="entry name" value="Ubiquitin-like_domsf"/>
</dbReference>
<dbReference type="Proteomes" id="UP000309038">
    <property type="component" value="Unassembled WGS sequence"/>
</dbReference>
<feature type="compositionally biased region" description="Pro residues" evidence="1">
    <location>
        <begin position="101"/>
        <end position="118"/>
    </location>
</feature>
<evidence type="ECO:0000256" key="1">
    <source>
        <dbReference type="SAM" id="MobiDB-lite"/>
    </source>
</evidence>
<dbReference type="PROSITE" id="PS50003">
    <property type="entry name" value="PH_DOMAIN"/>
    <property type="match status" value="1"/>
</dbReference>
<dbReference type="SUPFAM" id="SSF54236">
    <property type="entry name" value="Ubiquitin-like"/>
    <property type="match status" value="1"/>
</dbReference>
<feature type="domain" description="PH" evidence="2">
    <location>
        <begin position="229"/>
        <end position="334"/>
    </location>
</feature>